<dbReference type="SUPFAM" id="SSF54427">
    <property type="entry name" value="NTF2-like"/>
    <property type="match status" value="1"/>
</dbReference>
<dbReference type="Pfam" id="PF13474">
    <property type="entry name" value="SnoaL_3"/>
    <property type="match status" value="1"/>
</dbReference>
<dbReference type="RefSeq" id="WP_306996534.1">
    <property type="nucleotide sequence ID" value="NZ_JAUSUT010000001.1"/>
</dbReference>
<dbReference type="EMBL" id="JAUSUT010000001">
    <property type="protein sequence ID" value="MDQ0381778.1"/>
    <property type="molecule type" value="Genomic_DNA"/>
</dbReference>
<dbReference type="InterPro" id="IPR037401">
    <property type="entry name" value="SnoaL-like"/>
</dbReference>
<evidence type="ECO:0000313" key="3">
    <source>
        <dbReference type="Proteomes" id="UP001229651"/>
    </source>
</evidence>
<name>A0ABU0F2Q1_9PSEU</name>
<accession>A0ABU0F2Q1</accession>
<evidence type="ECO:0000259" key="1">
    <source>
        <dbReference type="Pfam" id="PF13474"/>
    </source>
</evidence>
<reference evidence="2 3" key="1">
    <citation type="submission" date="2023-07" db="EMBL/GenBank/DDBJ databases">
        <title>Sequencing the genomes of 1000 actinobacteria strains.</title>
        <authorList>
            <person name="Klenk H.-P."/>
        </authorList>
    </citation>
    <scope>NUCLEOTIDE SEQUENCE [LARGE SCALE GENOMIC DNA]</scope>
    <source>
        <strain evidence="2 3">DSM 45805</strain>
    </source>
</reference>
<sequence>MTSMIDQQDQIRALIEDQAAAMRAGDAEAVVERYAPEIVSFTLAPPLVHGPAELRDPETLRGWFAGFAGPVDYEVRDLHVTVGGDVAFTQSLNRMSAVPAGSQEPFTLWFRSTVCLRRDGGRWLIAHQHQSTPFYMDGTFAAALDLEP</sequence>
<evidence type="ECO:0000313" key="2">
    <source>
        <dbReference type="EMBL" id="MDQ0381778.1"/>
    </source>
</evidence>
<dbReference type="Proteomes" id="UP001229651">
    <property type="component" value="Unassembled WGS sequence"/>
</dbReference>
<proteinExistence type="predicted"/>
<dbReference type="Gene3D" id="3.10.450.50">
    <property type="match status" value="1"/>
</dbReference>
<dbReference type="InterPro" id="IPR032710">
    <property type="entry name" value="NTF2-like_dom_sf"/>
</dbReference>
<organism evidence="2 3">
    <name type="scientific">Amycolatopsis thermophila</name>
    <dbReference type="NCBI Taxonomy" id="206084"/>
    <lineage>
        <taxon>Bacteria</taxon>
        <taxon>Bacillati</taxon>
        <taxon>Actinomycetota</taxon>
        <taxon>Actinomycetes</taxon>
        <taxon>Pseudonocardiales</taxon>
        <taxon>Pseudonocardiaceae</taxon>
        <taxon>Amycolatopsis</taxon>
    </lineage>
</organism>
<feature type="domain" description="SnoaL-like" evidence="1">
    <location>
        <begin position="11"/>
        <end position="134"/>
    </location>
</feature>
<protein>
    <submittedName>
        <fullName evidence="2">Uncharacterized protein (TIGR02246 family)</fullName>
    </submittedName>
</protein>
<comment type="caution">
    <text evidence="2">The sequence shown here is derived from an EMBL/GenBank/DDBJ whole genome shotgun (WGS) entry which is preliminary data.</text>
</comment>
<gene>
    <name evidence="2" type="ORF">FB470_005772</name>
</gene>
<keyword evidence="3" id="KW-1185">Reference proteome</keyword>